<protein>
    <submittedName>
        <fullName evidence="10">Hematopoietically-expressed homeobox protein HHEX</fullName>
    </submittedName>
</protein>
<evidence type="ECO:0000256" key="6">
    <source>
        <dbReference type="RuleBase" id="RU000682"/>
    </source>
</evidence>
<dbReference type="Proteomes" id="UP000829291">
    <property type="component" value="Chromosome 6"/>
</dbReference>
<dbReference type="PROSITE" id="PS50071">
    <property type="entry name" value="HOMEOBOX_2"/>
    <property type="match status" value="1"/>
</dbReference>
<feature type="compositionally biased region" description="Acidic residues" evidence="7">
    <location>
        <begin position="216"/>
        <end position="228"/>
    </location>
</feature>
<feature type="region of interest" description="Disordered" evidence="7">
    <location>
        <begin position="183"/>
        <end position="236"/>
    </location>
</feature>
<sequence length="236" mass="26594">MTATMCKTTRSFRIDDLLHPERGSSIRDSAVSSREGERSSCSSPTSPETPMTPSTPPRTPTIPFPMHLQAHWPARPTPVYAPHMDDRRLCLPYDLHPFRAVPPTRFWPLYSPYQIPLQHNILARLSAAHHSKRKGGQVRFTPQQTAGLERRFGSHKYLSPEDRRHLAAQLKLTDRQVKTWFQNRRAKWRRANPTAANGEGGEGSGNSLKNGTSGEANEELDEPYDSDCESPISVTD</sequence>
<dbReference type="GeneID" id="107226879"/>
<evidence type="ECO:0000313" key="10">
    <source>
        <dbReference type="RefSeq" id="XP_015523333.2"/>
    </source>
</evidence>
<dbReference type="KEGG" id="nlo:107226879"/>
<keyword evidence="2 5" id="KW-0238">DNA-binding</keyword>
<dbReference type="PANTHER" id="PTHR24324">
    <property type="entry name" value="HOMEOBOX PROTEIN HHEX"/>
    <property type="match status" value="1"/>
</dbReference>
<dbReference type="PROSITE" id="PS00027">
    <property type="entry name" value="HOMEOBOX_1"/>
    <property type="match status" value="1"/>
</dbReference>
<dbReference type="OrthoDB" id="6159439at2759"/>
<keyword evidence="3 5" id="KW-0371">Homeobox</keyword>
<dbReference type="InterPro" id="IPR001356">
    <property type="entry name" value="HD"/>
</dbReference>
<feature type="region of interest" description="Disordered" evidence="7">
    <location>
        <begin position="17"/>
        <end position="64"/>
    </location>
</feature>
<dbReference type="GO" id="GO:0000981">
    <property type="term" value="F:DNA-binding transcription factor activity, RNA polymerase II-specific"/>
    <property type="evidence" value="ECO:0007669"/>
    <property type="project" value="InterPro"/>
</dbReference>
<evidence type="ECO:0000259" key="8">
    <source>
        <dbReference type="PROSITE" id="PS50071"/>
    </source>
</evidence>
<dbReference type="InterPro" id="IPR017970">
    <property type="entry name" value="Homeobox_CS"/>
</dbReference>
<evidence type="ECO:0000256" key="3">
    <source>
        <dbReference type="ARBA" id="ARBA00023155"/>
    </source>
</evidence>
<dbReference type="Gene3D" id="1.10.10.60">
    <property type="entry name" value="Homeodomain-like"/>
    <property type="match status" value="1"/>
</dbReference>
<dbReference type="CDD" id="cd00086">
    <property type="entry name" value="homeodomain"/>
    <property type="match status" value="1"/>
</dbReference>
<feature type="domain" description="Homeobox" evidence="8">
    <location>
        <begin position="131"/>
        <end position="191"/>
    </location>
</feature>
<evidence type="ECO:0000256" key="1">
    <source>
        <dbReference type="ARBA" id="ARBA00004123"/>
    </source>
</evidence>
<feature type="DNA-binding region" description="Homeobox" evidence="5">
    <location>
        <begin position="133"/>
        <end position="192"/>
    </location>
</feature>
<dbReference type="GO" id="GO:0030154">
    <property type="term" value="P:cell differentiation"/>
    <property type="evidence" value="ECO:0007669"/>
    <property type="project" value="TreeGrafter"/>
</dbReference>
<evidence type="ECO:0000256" key="2">
    <source>
        <dbReference type="ARBA" id="ARBA00023125"/>
    </source>
</evidence>
<keyword evidence="9" id="KW-1185">Reference proteome</keyword>
<name>A0A6J0C9Q6_NEOLC</name>
<dbReference type="SUPFAM" id="SSF46689">
    <property type="entry name" value="Homeodomain-like"/>
    <property type="match status" value="1"/>
</dbReference>
<dbReference type="InterPro" id="IPR020479">
    <property type="entry name" value="HD_metazoa"/>
</dbReference>
<keyword evidence="4 5" id="KW-0539">Nucleus</keyword>
<dbReference type="GO" id="GO:0005634">
    <property type="term" value="C:nucleus"/>
    <property type="evidence" value="ECO:0007669"/>
    <property type="project" value="UniProtKB-SubCell"/>
</dbReference>
<proteinExistence type="predicted"/>
<gene>
    <name evidence="10" type="primary">LOC107226879</name>
</gene>
<comment type="subcellular location">
    <subcellularLocation>
        <location evidence="1 5 6">Nucleus</location>
    </subcellularLocation>
</comment>
<dbReference type="InterPro" id="IPR009057">
    <property type="entry name" value="Homeodomain-like_sf"/>
</dbReference>
<feature type="compositionally biased region" description="Pro residues" evidence="7">
    <location>
        <begin position="53"/>
        <end position="63"/>
    </location>
</feature>
<dbReference type="InterPro" id="IPR051000">
    <property type="entry name" value="Homeobox_DNA-bind_prot"/>
</dbReference>
<dbReference type="GO" id="GO:0000978">
    <property type="term" value="F:RNA polymerase II cis-regulatory region sequence-specific DNA binding"/>
    <property type="evidence" value="ECO:0007669"/>
    <property type="project" value="TreeGrafter"/>
</dbReference>
<accession>A0A6J0C9Q6</accession>
<evidence type="ECO:0000256" key="5">
    <source>
        <dbReference type="PROSITE-ProRule" id="PRU00108"/>
    </source>
</evidence>
<dbReference type="SMART" id="SM00389">
    <property type="entry name" value="HOX"/>
    <property type="match status" value="1"/>
</dbReference>
<evidence type="ECO:0000313" key="9">
    <source>
        <dbReference type="Proteomes" id="UP000829291"/>
    </source>
</evidence>
<dbReference type="PANTHER" id="PTHR24324:SF5">
    <property type="entry name" value="HEMATOPOIETICALLY-EXPRESSED HOMEOBOX PROTEIN HHEX"/>
    <property type="match status" value="1"/>
</dbReference>
<reference evidence="10" key="1">
    <citation type="submission" date="2025-08" db="UniProtKB">
        <authorList>
            <consortium name="RefSeq"/>
        </authorList>
    </citation>
    <scope>IDENTIFICATION</scope>
    <source>
        <tissue evidence="10">Thorax and Abdomen</tissue>
    </source>
</reference>
<organism evidence="10">
    <name type="scientific">Neodiprion lecontei</name>
    <name type="common">Redheaded pine sawfly</name>
    <dbReference type="NCBI Taxonomy" id="441921"/>
    <lineage>
        <taxon>Eukaryota</taxon>
        <taxon>Metazoa</taxon>
        <taxon>Ecdysozoa</taxon>
        <taxon>Arthropoda</taxon>
        <taxon>Hexapoda</taxon>
        <taxon>Insecta</taxon>
        <taxon>Pterygota</taxon>
        <taxon>Neoptera</taxon>
        <taxon>Endopterygota</taxon>
        <taxon>Hymenoptera</taxon>
        <taxon>Tenthredinoidea</taxon>
        <taxon>Diprionidae</taxon>
        <taxon>Diprioninae</taxon>
        <taxon>Neodiprion</taxon>
    </lineage>
</organism>
<evidence type="ECO:0000256" key="4">
    <source>
        <dbReference type="ARBA" id="ARBA00023242"/>
    </source>
</evidence>
<dbReference type="InParanoid" id="A0A6J0C9Q6"/>
<dbReference type="AlphaFoldDB" id="A0A6J0C9Q6"/>
<dbReference type="PRINTS" id="PR00024">
    <property type="entry name" value="HOMEOBOX"/>
</dbReference>
<dbReference type="Pfam" id="PF00046">
    <property type="entry name" value="Homeodomain"/>
    <property type="match status" value="1"/>
</dbReference>
<dbReference type="RefSeq" id="XP_015523333.2">
    <property type="nucleotide sequence ID" value="XM_015667847.2"/>
</dbReference>
<evidence type="ECO:0000256" key="7">
    <source>
        <dbReference type="SAM" id="MobiDB-lite"/>
    </source>
</evidence>
<feature type="compositionally biased region" description="Low complexity" evidence="7">
    <location>
        <begin position="39"/>
        <end position="52"/>
    </location>
</feature>